<evidence type="ECO:0000313" key="2">
    <source>
        <dbReference type="EMBL" id="KAK9673096.1"/>
    </source>
</evidence>
<protein>
    <submittedName>
        <fullName evidence="2">Uncharacterized protein</fullName>
    </submittedName>
</protein>
<evidence type="ECO:0000313" key="3">
    <source>
        <dbReference type="Proteomes" id="UP001443914"/>
    </source>
</evidence>
<dbReference type="AlphaFoldDB" id="A0AAW1HAK7"/>
<reference evidence="2" key="1">
    <citation type="submission" date="2024-03" db="EMBL/GenBank/DDBJ databases">
        <title>WGS assembly of Saponaria officinalis var. Norfolk2.</title>
        <authorList>
            <person name="Jenkins J."/>
            <person name="Shu S."/>
            <person name="Grimwood J."/>
            <person name="Barry K."/>
            <person name="Goodstein D."/>
            <person name="Schmutz J."/>
            <person name="Leebens-Mack J."/>
            <person name="Osbourn A."/>
        </authorList>
    </citation>
    <scope>NUCLEOTIDE SEQUENCE [LARGE SCALE GENOMIC DNA]</scope>
    <source>
        <strain evidence="2">JIC</strain>
    </source>
</reference>
<evidence type="ECO:0000256" key="1">
    <source>
        <dbReference type="SAM" id="MobiDB-lite"/>
    </source>
</evidence>
<comment type="caution">
    <text evidence="2">The sequence shown here is derived from an EMBL/GenBank/DDBJ whole genome shotgun (WGS) entry which is preliminary data.</text>
</comment>
<gene>
    <name evidence="2" type="ORF">RND81_12G145700</name>
</gene>
<keyword evidence="3" id="KW-1185">Reference proteome</keyword>
<accession>A0AAW1HAK7</accession>
<organism evidence="2 3">
    <name type="scientific">Saponaria officinalis</name>
    <name type="common">Common soapwort</name>
    <name type="synonym">Lychnis saponaria</name>
    <dbReference type="NCBI Taxonomy" id="3572"/>
    <lineage>
        <taxon>Eukaryota</taxon>
        <taxon>Viridiplantae</taxon>
        <taxon>Streptophyta</taxon>
        <taxon>Embryophyta</taxon>
        <taxon>Tracheophyta</taxon>
        <taxon>Spermatophyta</taxon>
        <taxon>Magnoliopsida</taxon>
        <taxon>eudicotyledons</taxon>
        <taxon>Gunneridae</taxon>
        <taxon>Pentapetalae</taxon>
        <taxon>Caryophyllales</taxon>
        <taxon>Caryophyllaceae</taxon>
        <taxon>Caryophylleae</taxon>
        <taxon>Saponaria</taxon>
    </lineage>
</organism>
<name>A0AAW1HAK7_SAPOF</name>
<dbReference type="Proteomes" id="UP001443914">
    <property type="component" value="Unassembled WGS sequence"/>
</dbReference>
<feature type="region of interest" description="Disordered" evidence="1">
    <location>
        <begin position="68"/>
        <end position="145"/>
    </location>
</feature>
<proteinExistence type="predicted"/>
<feature type="compositionally biased region" description="Pro residues" evidence="1">
    <location>
        <begin position="108"/>
        <end position="117"/>
    </location>
</feature>
<sequence>MLVGDGASGQEQVKSQILRVYCPPPDAKSISAAALSGPGLGRAPLIHAQPGLAGPVWVVGGPPPGISRPPVSYPGQPMFLPPGAPPLMQMRGPPPPPGQFMQYGQRPGPMPGDPPPQMMRGPVPVYGPPRPAEKVRRTTQGLTGQ</sequence>
<dbReference type="EMBL" id="JBDFQZ010000012">
    <property type="protein sequence ID" value="KAK9673096.1"/>
    <property type="molecule type" value="Genomic_DNA"/>
</dbReference>